<dbReference type="EMBL" id="JAAALK010000290">
    <property type="protein sequence ID" value="KAG8045011.1"/>
    <property type="molecule type" value="Genomic_DNA"/>
</dbReference>
<keyword evidence="2" id="KW-1185">Reference proteome</keyword>
<accession>A0A8J5R9B2</accession>
<comment type="caution">
    <text evidence="1">The sequence shown here is derived from an EMBL/GenBank/DDBJ whole genome shotgun (WGS) entry which is preliminary data.</text>
</comment>
<proteinExistence type="predicted"/>
<evidence type="ECO:0000313" key="2">
    <source>
        <dbReference type="Proteomes" id="UP000729402"/>
    </source>
</evidence>
<dbReference type="Proteomes" id="UP000729402">
    <property type="component" value="Unassembled WGS sequence"/>
</dbReference>
<gene>
    <name evidence="1" type="ORF">GUJ93_ZPchr0008g12627</name>
</gene>
<evidence type="ECO:0000313" key="1">
    <source>
        <dbReference type="EMBL" id="KAG8045012.1"/>
    </source>
</evidence>
<reference evidence="1" key="1">
    <citation type="journal article" date="2021" name="bioRxiv">
        <title>Whole Genome Assembly and Annotation of Northern Wild Rice, Zizania palustris L., Supports a Whole Genome Duplication in the Zizania Genus.</title>
        <authorList>
            <person name="Haas M."/>
            <person name="Kono T."/>
            <person name="Macchietto M."/>
            <person name="Millas R."/>
            <person name="McGilp L."/>
            <person name="Shao M."/>
            <person name="Duquette J."/>
            <person name="Hirsch C.N."/>
            <person name="Kimball J."/>
        </authorList>
    </citation>
    <scope>NUCLEOTIDE SEQUENCE</scope>
    <source>
        <tissue evidence="1">Fresh leaf tissue</tissue>
    </source>
</reference>
<reference evidence="1" key="2">
    <citation type="submission" date="2021-02" db="EMBL/GenBank/DDBJ databases">
        <authorList>
            <person name="Kimball J.A."/>
            <person name="Haas M.W."/>
            <person name="Macchietto M."/>
            <person name="Kono T."/>
            <person name="Duquette J."/>
            <person name="Shao M."/>
        </authorList>
    </citation>
    <scope>NUCLEOTIDE SEQUENCE</scope>
    <source>
        <tissue evidence="1">Fresh leaf tissue</tissue>
    </source>
</reference>
<dbReference type="AlphaFoldDB" id="A0A8J5R9B2"/>
<protein>
    <submittedName>
        <fullName evidence="1">Uncharacterized protein</fullName>
    </submittedName>
</protein>
<dbReference type="EMBL" id="JAAALK010000290">
    <property type="protein sequence ID" value="KAG8045012.1"/>
    <property type="molecule type" value="Genomic_DNA"/>
</dbReference>
<name>A0A8J5R9B2_ZIZPA</name>
<sequence>MIMLCDPADTATKYNFTEEGYTLKSIGENMHEDDLRGLANFFGKFLLVLIKYMTKLFHL</sequence>
<organism evidence="1 2">
    <name type="scientific">Zizania palustris</name>
    <name type="common">Northern wild rice</name>
    <dbReference type="NCBI Taxonomy" id="103762"/>
    <lineage>
        <taxon>Eukaryota</taxon>
        <taxon>Viridiplantae</taxon>
        <taxon>Streptophyta</taxon>
        <taxon>Embryophyta</taxon>
        <taxon>Tracheophyta</taxon>
        <taxon>Spermatophyta</taxon>
        <taxon>Magnoliopsida</taxon>
        <taxon>Liliopsida</taxon>
        <taxon>Poales</taxon>
        <taxon>Poaceae</taxon>
        <taxon>BOP clade</taxon>
        <taxon>Oryzoideae</taxon>
        <taxon>Oryzeae</taxon>
        <taxon>Zizaniinae</taxon>
        <taxon>Zizania</taxon>
    </lineage>
</organism>